<dbReference type="PANTHER" id="PTHR43570">
    <property type="entry name" value="ALDEHYDE DEHYDROGENASE"/>
    <property type="match status" value="1"/>
</dbReference>
<dbReference type="InterPro" id="IPR016161">
    <property type="entry name" value="Ald_DH/histidinol_DH"/>
</dbReference>
<name>A0A816LXP7_9BILA</name>
<dbReference type="InterPro" id="IPR015590">
    <property type="entry name" value="Aldehyde_DH_dom"/>
</dbReference>
<dbReference type="GO" id="GO:0006081">
    <property type="term" value="P:aldehyde metabolic process"/>
    <property type="evidence" value="ECO:0007669"/>
    <property type="project" value="InterPro"/>
</dbReference>
<evidence type="ECO:0000256" key="7">
    <source>
        <dbReference type="RuleBase" id="RU003345"/>
    </source>
</evidence>
<evidence type="ECO:0000256" key="8">
    <source>
        <dbReference type="SAM" id="Phobius"/>
    </source>
</evidence>
<dbReference type="InterPro" id="IPR012394">
    <property type="entry name" value="Aldehyde_DH_NAD(P)"/>
</dbReference>
<evidence type="ECO:0000256" key="5">
    <source>
        <dbReference type="PIRSR" id="PIRSR036492-1"/>
    </source>
</evidence>
<comment type="caution">
    <text evidence="10">The sequence shown here is derived from an EMBL/GenBank/DDBJ whole genome shotgun (WGS) entry which is preliminary data.</text>
</comment>
<dbReference type="InterPro" id="IPR016162">
    <property type="entry name" value="Ald_DH_N"/>
</dbReference>
<dbReference type="PROSITE" id="PS00687">
    <property type="entry name" value="ALDEHYDE_DEHYDR_GLU"/>
    <property type="match status" value="1"/>
</dbReference>
<evidence type="ECO:0000313" key="12">
    <source>
        <dbReference type="Proteomes" id="UP000663856"/>
    </source>
</evidence>
<dbReference type="GO" id="GO:0004029">
    <property type="term" value="F:aldehyde dehydrogenase (NAD+) activity"/>
    <property type="evidence" value="ECO:0007669"/>
    <property type="project" value="TreeGrafter"/>
</dbReference>
<dbReference type="FunFam" id="3.40.605.10:FF:000004">
    <property type="entry name" value="Aldehyde dehydrogenase"/>
    <property type="match status" value="1"/>
</dbReference>
<keyword evidence="8" id="KW-0472">Membrane</keyword>
<reference evidence="10" key="1">
    <citation type="submission" date="2021-02" db="EMBL/GenBank/DDBJ databases">
        <authorList>
            <person name="Nowell W R."/>
        </authorList>
    </citation>
    <scope>NUCLEOTIDE SEQUENCE</scope>
</reference>
<organism evidence="10 12">
    <name type="scientific">Rotaria magnacalcarata</name>
    <dbReference type="NCBI Taxonomy" id="392030"/>
    <lineage>
        <taxon>Eukaryota</taxon>
        <taxon>Metazoa</taxon>
        <taxon>Spiralia</taxon>
        <taxon>Gnathifera</taxon>
        <taxon>Rotifera</taxon>
        <taxon>Eurotatoria</taxon>
        <taxon>Bdelloidea</taxon>
        <taxon>Philodinida</taxon>
        <taxon>Philodinidae</taxon>
        <taxon>Rotaria</taxon>
    </lineage>
</organism>
<keyword evidence="13" id="KW-1185">Reference proteome</keyword>
<feature type="transmembrane region" description="Helical" evidence="8">
    <location>
        <begin position="478"/>
        <end position="495"/>
    </location>
</feature>
<dbReference type="EMBL" id="CAJOBG010006241">
    <property type="protein sequence ID" value="CAF4180787.1"/>
    <property type="molecule type" value="Genomic_DNA"/>
</dbReference>
<dbReference type="GO" id="GO:0005737">
    <property type="term" value="C:cytoplasm"/>
    <property type="evidence" value="ECO:0007669"/>
    <property type="project" value="TreeGrafter"/>
</dbReference>
<evidence type="ECO:0000313" key="13">
    <source>
        <dbReference type="Proteomes" id="UP000663866"/>
    </source>
</evidence>
<keyword evidence="3" id="KW-0520">NAD</keyword>
<feature type="active site" evidence="5">
    <location>
        <position position="249"/>
    </location>
</feature>
<sequence length="505" mass="56521">MIETRLDDVENIFKDLRESFDSGKTKSLSWRKNQIEQLYKMCNEQKHVLASALNDDFHRPSFETLVFDCGSIRNECTHALNEIDEWVRDKKISDAFAFAMLDKYIHPEPLGVALIIGSWNYPYLVTLTPLVGAIAAGNCVILKPSELAPKSAAIMAAMVERYLDPSCVRVVLGGADHVQVLLKGDINKVFYTGSTTVGKIIMKAAAEKMIPVTLECGGKNPVYIADDANMEICAKRIAWGKAINCGQTCLAPDYILCSKTTENRIVPEIIKAWRQFYTDTPLNSESYCHIINNRHFERVKKLINQNKVVHGGETDSENNYIAPTIMTDVTENDDIMREEIFGPILPFITANNEAEAIKFMNNRDKPLALYVFSSTKSLAQRIINSTSAGSTCVNDVIFQIAAPSLPFGGVGASGLGSYHGKYSFDTFSHQRTVVYAPNWTEPILSKRNPPYNPTITGLMEKLTKVHRNWFPMPRFNCFGMMFTVLALAVGISMTMNKMKDDKSKF</sequence>
<evidence type="ECO:0000313" key="10">
    <source>
        <dbReference type="EMBL" id="CAF1964329.1"/>
    </source>
</evidence>
<dbReference type="Proteomes" id="UP000663856">
    <property type="component" value="Unassembled WGS sequence"/>
</dbReference>
<dbReference type="PROSITE" id="PS00070">
    <property type="entry name" value="ALDEHYDE_DEHYDR_CYS"/>
    <property type="match status" value="1"/>
</dbReference>
<dbReference type="AlphaFoldDB" id="A0A816LXP7"/>
<dbReference type="EMBL" id="CAJNRF010000495">
    <property type="protein sequence ID" value="CAF1964329.1"/>
    <property type="molecule type" value="Genomic_DNA"/>
</dbReference>
<comment type="similarity">
    <text evidence="1 4 7">Belongs to the aldehyde dehydrogenase family.</text>
</comment>
<evidence type="ECO:0000313" key="11">
    <source>
        <dbReference type="EMBL" id="CAF4180787.1"/>
    </source>
</evidence>
<keyword evidence="8" id="KW-0812">Transmembrane</keyword>
<keyword evidence="2 4" id="KW-0560">Oxidoreductase</keyword>
<dbReference type="FunFam" id="3.40.309.10:FF:000003">
    <property type="entry name" value="Aldehyde dehydrogenase"/>
    <property type="match status" value="1"/>
</dbReference>
<dbReference type="PANTHER" id="PTHR43570:SF16">
    <property type="entry name" value="ALDEHYDE DEHYDROGENASE TYPE III, ISOFORM Q"/>
    <property type="match status" value="1"/>
</dbReference>
<evidence type="ECO:0000256" key="2">
    <source>
        <dbReference type="ARBA" id="ARBA00023002"/>
    </source>
</evidence>
<dbReference type="InterPro" id="IPR016160">
    <property type="entry name" value="Ald_DH_CS_CYS"/>
</dbReference>
<dbReference type="SUPFAM" id="SSF53720">
    <property type="entry name" value="ALDH-like"/>
    <property type="match status" value="1"/>
</dbReference>
<gene>
    <name evidence="11" type="ORF">OVN521_LOCUS25265</name>
    <name evidence="10" type="ORF">WKI299_LOCUS3004</name>
</gene>
<evidence type="ECO:0000256" key="3">
    <source>
        <dbReference type="ARBA" id="ARBA00023027"/>
    </source>
</evidence>
<keyword evidence="8" id="KW-1133">Transmembrane helix</keyword>
<dbReference type="Pfam" id="PF00171">
    <property type="entry name" value="Aldedh"/>
    <property type="match status" value="1"/>
</dbReference>
<evidence type="ECO:0000256" key="1">
    <source>
        <dbReference type="ARBA" id="ARBA00009986"/>
    </source>
</evidence>
<accession>A0A816LXP7</accession>
<feature type="domain" description="Aldehyde dehydrogenase" evidence="9">
    <location>
        <begin position="7"/>
        <end position="433"/>
    </location>
</feature>
<feature type="active site" evidence="5 6">
    <location>
        <position position="215"/>
    </location>
</feature>
<dbReference type="PIRSF" id="PIRSF036492">
    <property type="entry name" value="ALDH"/>
    <property type="match status" value="1"/>
</dbReference>
<dbReference type="Gene3D" id="3.40.605.10">
    <property type="entry name" value="Aldehyde Dehydrogenase, Chain A, domain 1"/>
    <property type="match status" value="1"/>
</dbReference>
<evidence type="ECO:0000256" key="6">
    <source>
        <dbReference type="PROSITE-ProRule" id="PRU10007"/>
    </source>
</evidence>
<dbReference type="InterPro" id="IPR016163">
    <property type="entry name" value="Ald_DH_C"/>
</dbReference>
<dbReference type="Proteomes" id="UP000663866">
    <property type="component" value="Unassembled WGS sequence"/>
</dbReference>
<proteinExistence type="inferred from homology"/>
<dbReference type="InterPro" id="IPR029510">
    <property type="entry name" value="Ald_DH_CS_GLU"/>
</dbReference>
<dbReference type="Gene3D" id="3.40.309.10">
    <property type="entry name" value="Aldehyde Dehydrogenase, Chain A, domain 2"/>
    <property type="match status" value="1"/>
</dbReference>
<evidence type="ECO:0000256" key="4">
    <source>
        <dbReference type="PIRNR" id="PIRNR036492"/>
    </source>
</evidence>
<protein>
    <recommendedName>
        <fullName evidence="4">Aldehyde dehydrogenase</fullName>
    </recommendedName>
</protein>
<evidence type="ECO:0000259" key="9">
    <source>
        <dbReference type="Pfam" id="PF00171"/>
    </source>
</evidence>